<evidence type="ECO:0000256" key="2">
    <source>
        <dbReference type="ARBA" id="ARBA00005709"/>
    </source>
</evidence>
<sequence>MRVTNNMLIGNMMWNLNNNLRRLDKLQTQNATGKKIRFPSDDPIVASRVLKLKTDLAELEQYEKNNNDALSWLEITEAAVADIGDVLQRARELTVRAATGSLTTEDKEKISSEMEQLKKQLISSGNTTYAGRYVFSGYNTDTKLFDEDGKYNIDITSFKLENKPSSSYEISIGEDIQVSTNGLDIFGYEDIGFSLSKLPYSGSGVEEAKRANLSATSPVDLNFNFTTGLDPNAVQITVDGTVYKVDSAKLGALNGEAPNDPIDKNEILEILKDAEDGSGNKLRDGAAVYFDSSNNLQLESKSYGENAEIQVDFTGSAGISVADLEGAFGISDGTIVNGSEAYIESTGTLNDGDIVGSIFEGAEILVDLNGESKRITIGALPSDDVDGLVTAINTAFDAAYPPPNQSIVATKEGTGPDYTIRYTTKDTPLDGTKPNLKVDVVRAEESTLLEDFQDVIDAMNAGDEDKIDDFLEKADAHIDRVLSIRADIGARVNRMELVKSRIEDDNLSFTKLLTQNEDVDMAEVIMNLKNQENVYRASLSVGARVIQPTLLDFLR</sequence>
<evidence type="ECO:0000256" key="3">
    <source>
        <dbReference type="ARBA" id="ARBA00023143"/>
    </source>
</evidence>
<keyword evidence="6" id="KW-0969">Cilium</keyword>
<proteinExistence type="inferred from homology"/>
<dbReference type="PANTHER" id="PTHR42792:SF1">
    <property type="entry name" value="FLAGELLAR HOOK-ASSOCIATED PROTEIN 3"/>
    <property type="match status" value="1"/>
</dbReference>
<name>A0A1T5JWW7_9FIRM</name>
<evidence type="ECO:0000256" key="1">
    <source>
        <dbReference type="ARBA" id="ARBA00004365"/>
    </source>
</evidence>
<keyword evidence="7" id="KW-1185">Reference proteome</keyword>
<dbReference type="Gene3D" id="1.20.1330.10">
    <property type="entry name" value="f41 fragment of flagellin, N-terminal domain"/>
    <property type="match status" value="2"/>
</dbReference>
<dbReference type="STRING" id="36842.SAMN02194393_01414"/>
<dbReference type="InterPro" id="IPR046358">
    <property type="entry name" value="Flagellin_C"/>
</dbReference>
<keyword evidence="3" id="KW-0975">Bacterial flagellum</keyword>
<dbReference type="GO" id="GO:0071973">
    <property type="term" value="P:bacterial-type flagellum-dependent cell motility"/>
    <property type="evidence" value="ECO:0007669"/>
    <property type="project" value="InterPro"/>
</dbReference>
<dbReference type="Pfam" id="PF00669">
    <property type="entry name" value="Flagellin_N"/>
    <property type="match status" value="1"/>
</dbReference>
<dbReference type="GO" id="GO:0005198">
    <property type="term" value="F:structural molecule activity"/>
    <property type="evidence" value="ECO:0007669"/>
    <property type="project" value="InterPro"/>
</dbReference>
<reference evidence="7" key="1">
    <citation type="submission" date="2017-02" db="EMBL/GenBank/DDBJ databases">
        <authorList>
            <person name="Varghese N."/>
            <person name="Submissions S."/>
        </authorList>
    </citation>
    <scope>NUCLEOTIDE SEQUENCE [LARGE SCALE GENOMIC DNA]</scope>
    <source>
        <strain evidence="7">M1</strain>
    </source>
</reference>
<dbReference type="AlphaFoldDB" id="A0A1T5JWW7"/>
<comment type="subcellular location">
    <subcellularLocation>
        <location evidence="1">Bacterial flagellum</location>
    </subcellularLocation>
</comment>
<keyword evidence="6" id="KW-0966">Cell projection</keyword>
<feature type="domain" description="Flagellin N-terminal" evidence="4">
    <location>
        <begin position="4"/>
        <end position="140"/>
    </location>
</feature>
<dbReference type="GO" id="GO:0009424">
    <property type="term" value="C:bacterial-type flagellum hook"/>
    <property type="evidence" value="ECO:0007669"/>
    <property type="project" value="InterPro"/>
</dbReference>
<protein>
    <submittedName>
        <fullName evidence="6">Flagellar hook-associated protein 3</fullName>
    </submittedName>
</protein>
<accession>A0A1T5JWW7</accession>
<dbReference type="InterPro" id="IPR001492">
    <property type="entry name" value="Flagellin"/>
</dbReference>
<comment type="similarity">
    <text evidence="2">Belongs to the bacterial flagellin family.</text>
</comment>
<evidence type="ECO:0000313" key="7">
    <source>
        <dbReference type="Proteomes" id="UP000190285"/>
    </source>
</evidence>
<dbReference type="PANTHER" id="PTHR42792">
    <property type="entry name" value="FLAGELLIN"/>
    <property type="match status" value="1"/>
</dbReference>
<dbReference type="Pfam" id="PF00700">
    <property type="entry name" value="Flagellin_C"/>
    <property type="match status" value="1"/>
</dbReference>
<evidence type="ECO:0000259" key="4">
    <source>
        <dbReference type="Pfam" id="PF00669"/>
    </source>
</evidence>
<gene>
    <name evidence="6" type="ORF">SAMN02194393_01414</name>
</gene>
<dbReference type="EMBL" id="FUZT01000003">
    <property type="protein sequence ID" value="SKC55905.1"/>
    <property type="molecule type" value="Genomic_DNA"/>
</dbReference>
<organism evidence="6 7">
    <name type="scientific">Maledivibacter halophilus</name>
    <dbReference type="NCBI Taxonomy" id="36842"/>
    <lineage>
        <taxon>Bacteria</taxon>
        <taxon>Bacillati</taxon>
        <taxon>Bacillota</taxon>
        <taxon>Clostridia</taxon>
        <taxon>Peptostreptococcales</taxon>
        <taxon>Caminicellaceae</taxon>
        <taxon>Maledivibacter</taxon>
    </lineage>
</organism>
<evidence type="ECO:0000313" key="6">
    <source>
        <dbReference type="EMBL" id="SKC55905.1"/>
    </source>
</evidence>
<dbReference type="NCBIfam" id="TIGR02550">
    <property type="entry name" value="flagell_flgL"/>
    <property type="match status" value="1"/>
</dbReference>
<dbReference type="SUPFAM" id="SSF64518">
    <property type="entry name" value="Phase 1 flagellin"/>
    <property type="match status" value="2"/>
</dbReference>
<dbReference type="InterPro" id="IPR001029">
    <property type="entry name" value="Flagellin_N"/>
</dbReference>
<keyword evidence="6" id="KW-0282">Flagellum</keyword>
<dbReference type="Proteomes" id="UP000190285">
    <property type="component" value="Unassembled WGS sequence"/>
</dbReference>
<dbReference type="InterPro" id="IPR013384">
    <property type="entry name" value="Flagell_FlgL"/>
</dbReference>
<evidence type="ECO:0000259" key="5">
    <source>
        <dbReference type="Pfam" id="PF00700"/>
    </source>
</evidence>
<feature type="domain" description="Flagellin C-terminal" evidence="5">
    <location>
        <begin position="472"/>
        <end position="554"/>
    </location>
</feature>